<dbReference type="InterPro" id="IPR051544">
    <property type="entry name" value="TPS_OM_transporter"/>
</dbReference>
<keyword evidence="2" id="KW-0812">Transmembrane</keyword>
<feature type="region of interest" description="Disordered" evidence="4">
    <location>
        <begin position="38"/>
        <end position="69"/>
    </location>
</feature>
<feature type="domain" description="Polypeptide-transport-associated ShlB-type" evidence="7">
    <location>
        <begin position="79"/>
        <end position="154"/>
    </location>
</feature>
<keyword evidence="1" id="KW-0472">Membrane</keyword>
<dbReference type="Gene3D" id="3.10.20.310">
    <property type="entry name" value="membrane protein fhac"/>
    <property type="match status" value="1"/>
</dbReference>
<feature type="signal peptide" evidence="5">
    <location>
        <begin position="1"/>
        <end position="22"/>
    </location>
</feature>
<dbReference type="Gene3D" id="2.40.160.50">
    <property type="entry name" value="membrane protein fhac: a member of the omp85/tpsb transporter family"/>
    <property type="match status" value="1"/>
</dbReference>
<feature type="chain" id="PRO_5047484780" evidence="5">
    <location>
        <begin position="23"/>
        <end position="551"/>
    </location>
</feature>
<sequence>MTRGWGRWAAILVWAAAGGATLAPVEAQIVPPLPDPGRISNETLRQQQQLQRENQFEGPGVVGPSAPPGTVGPSGGPSFFLKKVVFDHSEFLSTAELDALAAPYIGRKVDNADLQRLVKSVNDLYAERHQITAIAYLPKQQLNAGVLHIGIVEGKLGDVTVHGTRNTKPEWLTNAVKLLPGQVVDVPKLENQVAWYNKGHLAQIQASLQPGVSFGLTNIDLSVLEPPTNLLQLFVDNQGVYSVGELQGGINFQHYGLLGIDDRFTFYGIAAHGNRNYNFAYDIPINPWSGRAGVSFSTGSIFVYKGIYRDLDIDGRSQNLAVNFSQPLVVTSAFAFLLNGAVSDAVSVSNQSHISITHNDTRKETAGFTVSYTSEKFSATFSPNYSFAHTNFQVVDTSQNFQEVNATYSAVLKLPFDFIATAFDVGQWANQKLLAGDQLIQIGGPTTVRGYPTSGVAGYAGYYGNVELHHNVNALLDGLDAFGFVDYGAVYSTFPKSVYLTSVGGGLSYVTKSHLVADISAGTPLTGAIPDHPNYFVYFRLTAKISSVDFR</sequence>
<comment type="caution">
    <text evidence="8">The sequence shown here is derived from an EMBL/GenBank/DDBJ whole genome shotgun (WGS) entry which is preliminary data.</text>
</comment>
<gene>
    <name evidence="8" type="ORF">HA482_25470</name>
</gene>
<dbReference type="InterPro" id="IPR013686">
    <property type="entry name" value="Polypept-transport_assoc_ShlB"/>
</dbReference>
<evidence type="ECO:0000259" key="6">
    <source>
        <dbReference type="Pfam" id="PF03865"/>
    </source>
</evidence>
<evidence type="ECO:0000256" key="1">
    <source>
        <dbReference type="ARBA" id="ARBA00022452"/>
    </source>
</evidence>
<protein>
    <submittedName>
        <fullName evidence="8">ShlB/FhaC/HecB family hemolysin secretion/activation protein</fullName>
    </submittedName>
</protein>
<evidence type="ECO:0000256" key="3">
    <source>
        <dbReference type="ARBA" id="ARBA00023237"/>
    </source>
</evidence>
<dbReference type="RefSeq" id="WP_188103451.1">
    <property type="nucleotide sequence ID" value="NZ_JAANIH010000033.1"/>
</dbReference>
<dbReference type="EMBL" id="JAATTO010000038">
    <property type="protein sequence ID" value="MBC9981561.1"/>
    <property type="molecule type" value="Genomic_DNA"/>
</dbReference>
<evidence type="ECO:0000259" key="7">
    <source>
        <dbReference type="Pfam" id="PF08479"/>
    </source>
</evidence>
<name>A0ABR7UD95_9BRAD</name>
<feature type="domain" description="Haemolysin activator HlyB C-terminal" evidence="6">
    <location>
        <begin position="230"/>
        <end position="505"/>
    </location>
</feature>
<evidence type="ECO:0000256" key="5">
    <source>
        <dbReference type="SAM" id="SignalP"/>
    </source>
</evidence>
<feature type="compositionally biased region" description="Low complexity" evidence="4">
    <location>
        <begin position="41"/>
        <end position="69"/>
    </location>
</feature>
<dbReference type="PANTHER" id="PTHR34597:SF1">
    <property type="entry name" value="HEME_HEMOPEXIN TRANSPORTER PROTEIN HUXB"/>
    <property type="match status" value="1"/>
</dbReference>
<dbReference type="Proteomes" id="UP000639516">
    <property type="component" value="Unassembled WGS sequence"/>
</dbReference>
<reference evidence="8 9" key="1">
    <citation type="journal article" date="2020" name="Arch. Microbiol.">
        <title>Bradyrhizobium campsiandrae sp. nov., a nitrogen-fixing bacterial strain isolated from a native leguminous tree from the Amazon adapted to flooded conditions.</title>
        <authorList>
            <person name="Cabral Michel D."/>
            <person name="Martins da Costa E."/>
            <person name="Azarias Guimaraes A."/>
            <person name="Soares de Carvalho T."/>
            <person name="Santos de Castro Caputo P."/>
            <person name="Willems A."/>
            <person name="de Souza Moreira F.M."/>
        </authorList>
    </citation>
    <scope>NUCLEOTIDE SEQUENCE [LARGE SCALE GENOMIC DNA]</scope>
    <source>
        <strain evidence="9">INPA 384B</strain>
    </source>
</reference>
<dbReference type="Pfam" id="PF08479">
    <property type="entry name" value="POTRA_2"/>
    <property type="match status" value="1"/>
</dbReference>
<keyword evidence="5" id="KW-0732">Signal</keyword>
<accession>A0ABR7UD95</accession>
<evidence type="ECO:0000313" key="9">
    <source>
        <dbReference type="Proteomes" id="UP000639516"/>
    </source>
</evidence>
<organism evidence="8 9">
    <name type="scientific">Bradyrhizobium campsiandrae</name>
    <dbReference type="NCBI Taxonomy" id="1729892"/>
    <lineage>
        <taxon>Bacteria</taxon>
        <taxon>Pseudomonadati</taxon>
        <taxon>Pseudomonadota</taxon>
        <taxon>Alphaproteobacteria</taxon>
        <taxon>Hyphomicrobiales</taxon>
        <taxon>Nitrobacteraceae</taxon>
        <taxon>Bradyrhizobium</taxon>
    </lineage>
</organism>
<evidence type="ECO:0000256" key="4">
    <source>
        <dbReference type="SAM" id="MobiDB-lite"/>
    </source>
</evidence>
<keyword evidence="1" id="KW-1134">Transmembrane beta strand</keyword>
<dbReference type="PANTHER" id="PTHR34597">
    <property type="entry name" value="SLR1661 PROTEIN"/>
    <property type="match status" value="1"/>
</dbReference>
<dbReference type="InterPro" id="IPR005565">
    <property type="entry name" value="Hemolysn_activator_HlyB_C"/>
</dbReference>
<keyword evidence="3" id="KW-0998">Cell outer membrane</keyword>
<evidence type="ECO:0000313" key="8">
    <source>
        <dbReference type="EMBL" id="MBC9981561.1"/>
    </source>
</evidence>
<dbReference type="Pfam" id="PF03865">
    <property type="entry name" value="ShlB"/>
    <property type="match status" value="1"/>
</dbReference>
<keyword evidence="9" id="KW-1185">Reference proteome</keyword>
<proteinExistence type="predicted"/>
<evidence type="ECO:0000256" key="2">
    <source>
        <dbReference type="ARBA" id="ARBA00022692"/>
    </source>
</evidence>